<accession>I3TEY6</accession>
<dbReference type="EMBL" id="CP003531">
    <property type="protein sequence ID" value="AFK51324.1"/>
    <property type="molecule type" value="Genomic_DNA"/>
</dbReference>
<dbReference type="InterPro" id="IPR053199">
    <property type="entry name" value="cDPG_synthetase-like"/>
</dbReference>
<organism evidence="1 2">
    <name type="scientific">Thermogladius calderae (strain DSM 22663 / VKM B-2946 / 1633)</name>
    <dbReference type="NCBI Taxonomy" id="1184251"/>
    <lineage>
        <taxon>Archaea</taxon>
        <taxon>Thermoproteota</taxon>
        <taxon>Thermoprotei</taxon>
        <taxon>Desulfurococcales</taxon>
        <taxon>Desulfurococcaceae</taxon>
        <taxon>Thermogladius</taxon>
    </lineage>
</organism>
<dbReference type="AlphaFoldDB" id="I3TEY6"/>
<dbReference type="SUPFAM" id="SSF52540">
    <property type="entry name" value="P-loop containing nucleoside triphosphate hydrolases"/>
    <property type="match status" value="1"/>
</dbReference>
<dbReference type="PANTHER" id="PTHR42869">
    <property type="entry name" value="SLL0572 PROTEIN"/>
    <property type="match status" value="1"/>
</dbReference>
<dbReference type="InParanoid" id="I3TEY6"/>
<sequence>MPFILLHGVYMPKRVVIVGASGRDFHNFNVYFRDNPEYRVVAFLQTQIKGLKTRVYPPELAGRLYPNGIPVLGIGYLEELAENPGFEEAVLSYSDLTFQELGEVVSRVLKTGASFRILGFKDTMLESIKPVVAVTGVKTGVGKSSVSREVALELKSRGLRVGVVRHPMPYSEVFYPVQKFETFDDLSKYQITVEEREEYEHYLKLGFTVYAGVDYGMILREVEKSSDVILWDGGNNDFPFYKPDLYITVADAMRPGIETSAFPGMVNLLACDNVIINKADQATRQVLDSLVERVKALNPRAEVSIAVSDVFIEEGEPKGVRRVVVVEDAPTVTHGGAGYGAGYVAAKKYGLEVVDPRPYARGSLKAVYEEFRSIGPVVPSMGYNPDQLRDLEETLNAVPADAVLLATPSDLTKLIKLNKPALHVSFRVRVVEGPTFKDIVDKFLERAGKKFIF</sequence>
<gene>
    <name evidence="1" type="ordered locus">TCELL_0900</name>
</gene>
<reference evidence="1 2" key="1">
    <citation type="journal article" date="2012" name="J. Bacteriol.">
        <title>Complete genome sequence of the hyperthermophilic cellulolytic Crenarchaeon 'Thermogladius cellulolyticus' 1633.</title>
        <authorList>
            <person name="Mardanov A.V."/>
            <person name="Kochetkova T.V."/>
            <person name="Beletsky A.V."/>
            <person name="Bonch-Osmolovskaya E.A."/>
            <person name="Ravin N.V."/>
            <person name="Skryabin K.G."/>
        </authorList>
    </citation>
    <scope>NUCLEOTIDE SEQUENCE [LARGE SCALE GENOMIC DNA]</scope>
    <source>
        <strain evidence="2">DSM 22663 / VKM B-2946 / 1633</strain>
    </source>
</reference>
<dbReference type="Proteomes" id="UP000005270">
    <property type="component" value="Chromosome"/>
</dbReference>
<keyword evidence="2" id="KW-1185">Reference proteome</keyword>
<evidence type="ECO:0000313" key="1">
    <source>
        <dbReference type="EMBL" id="AFK51324.1"/>
    </source>
</evidence>
<dbReference type="Gene3D" id="3.40.50.720">
    <property type="entry name" value="NAD(P)-binding Rossmann-like Domain"/>
    <property type="match status" value="1"/>
</dbReference>
<proteinExistence type="predicted"/>
<dbReference type="InterPro" id="IPR027417">
    <property type="entry name" value="P-loop_NTPase"/>
</dbReference>
<evidence type="ECO:0000313" key="2">
    <source>
        <dbReference type="Proteomes" id="UP000005270"/>
    </source>
</evidence>
<evidence type="ECO:0008006" key="3">
    <source>
        <dbReference type="Google" id="ProtNLM"/>
    </source>
</evidence>
<dbReference type="PANTHER" id="PTHR42869:SF1">
    <property type="entry name" value="SLL0572 PROTEIN"/>
    <property type="match status" value="1"/>
</dbReference>
<dbReference type="STRING" id="1184251.TCELL_0900"/>
<dbReference type="KEGG" id="thg:TCELL_0900"/>
<name>I3TEY6_THEC1</name>
<protein>
    <recommendedName>
        <fullName evidence="3">GTPase</fullName>
    </recommendedName>
</protein>
<dbReference type="HOGENOM" id="CLU_046378_0_0_2"/>
<dbReference type="eggNOG" id="arCOG01229">
    <property type="taxonomic scope" value="Archaea"/>
</dbReference>